<evidence type="ECO:0000256" key="5">
    <source>
        <dbReference type="ARBA" id="ARBA00022840"/>
    </source>
</evidence>
<dbReference type="GO" id="GO:0003676">
    <property type="term" value="F:nucleic acid binding"/>
    <property type="evidence" value="ECO:0007669"/>
    <property type="project" value="InterPro"/>
</dbReference>
<dbReference type="PANTHER" id="PTHR36766">
    <property type="entry name" value="PLANT BROAD-SPECTRUM MILDEW RESISTANCE PROTEIN RPW8"/>
    <property type="match status" value="1"/>
</dbReference>
<dbReference type="Gramene" id="QL04p008062:mrna">
    <property type="protein sequence ID" value="QL04p008062:mrna"/>
    <property type="gene ID" value="QL04p008062"/>
</dbReference>
<dbReference type="Gene3D" id="1.20.5.4130">
    <property type="match status" value="1"/>
</dbReference>
<dbReference type="GO" id="GO:0043531">
    <property type="term" value="F:ADP binding"/>
    <property type="evidence" value="ECO:0007669"/>
    <property type="project" value="InterPro"/>
</dbReference>
<dbReference type="AlphaFoldDB" id="A0A7N2LD87"/>
<dbReference type="PRINTS" id="PR00364">
    <property type="entry name" value="DISEASERSIST"/>
</dbReference>
<protein>
    <recommendedName>
        <fullName evidence="15">CC-NBS-LRR protein</fullName>
    </recommendedName>
</protein>
<feature type="domain" description="Disease resistance protein winged helix" evidence="11">
    <location>
        <begin position="603"/>
        <end position="675"/>
    </location>
</feature>
<dbReference type="FunFam" id="3.40.50.300:FF:001091">
    <property type="entry name" value="Probable disease resistance protein At1g61300"/>
    <property type="match status" value="1"/>
</dbReference>
<feature type="domain" description="NB-ARC" evidence="8">
    <location>
        <begin position="347"/>
        <end position="518"/>
    </location>
</feature>
<dbReference type="CDD" id="cd06222">
    <property type="entry name" value="RNase_H_like"/>
    <property type="match status" value="1"/>
</dbReference>
<evidence type="ECO:0000259" key="10">
    <source>
        <dbReference type="Pfam" id="PF18052"/>
    </source>
</evidence>
<reference evidence="13 14" key="1">
    <citation type="journal article" date="2016" name="G3 (Bethesda)">
        <title>First Draft Assembly and Annotation of the Genome of a California Endemic Oak Quercus lobata Nee (Fagaceae).</title>
        <authorList>
            <person name="Sork V.L."/>
            <person name="Fitz-Gibbon S.T."/>
            <person name="Puiu D."/>
            <person name="Crepeau M."/>
            <person name="Gugger P.F."/>
            <person name="Sherman R."/>
            <person name="Stevens K."/>
            <person name="Langley C.H."/>
            <person name="Pellegrini M."/>
            <person name="Salzberg S.L."/>
        </authorList>
    </citation>
    <scope>NUCLEOTIDE SEQUENCE [LARGE SCALE GENOMIC DNA]</scope>
    <source>
        <strain evidence="13 14">cv. SW786</strain>
    </source>
</reference>
<dbReference type="InterPro" id="IPR032675">
    <property type="entry name" value="LRR_dom_sf"/>
</dbReference>
<evidence type="ECO:0000259" key="8">
    <source>
        <dbReference type="Pfam" id="PF00931"/>
    </source>
</evidence>
<name>A0A7N2LD87_QUELO</name>
<dbReference type="EnsemblPlants" id="QL04p008062:mrna">
    <property type="protein sequence ID" value="QL04p008062:mrna"/>
    <property type="gene ID" value="QL04p008062"/>
</dbReference>
<dbReference type="CDD" id="cd14798">
    <property type="entry name" value="RX-CC_like"/>
    <property type="match status" value="1"/>
</dbReference>
<dbReference type="InterPro" id="IPR041118">
    <property type="entry name" value="Rx_N"/>
</dbReference>
<feature type="domain" description="Disease resistance N-terminal" evidence="10">
    <location>
        <begin position="189"/>
        <end position="273"/>
    </location>
</feature>
<evidence type="ECO:0000313" key="14">
    <source>
        <dbReference type="Proteomes" id="UP000594261"/>
    </source>
</evidence>
<dbReference type="EMBL" id="LRBV02000004">
    <property type="status" value="NOT_ANNOTATED_CDS"/>
    <property type="molecule type" value="Genomic_DNA"/>
</dbReference>
<feature type="compositionally biased region" description="Basic residues" evidence="7">
    <location>
        <begin position="1"/>
        <end position="10"/>
    </location>
</feature>
<dbReference type="GO" id="GO:0005524">
    <property type="term" value="F:ATP binding"/>
    <property type="evidence" value="ECO:0007669"/>
    <property type="project" value="UniProtKB-KW"/>
</dbReference>
<evidence type="ECO:0000256" key="7">
    <source>
        <dbReference type="SAM" id="MobiDB-lite"/>
    </source>
</evidence>
<feature type="domain" description="RNase H type-1" evidence="9">
    <location>
        <begin position="96"/>
        <end position="174"/>
    </location>
</feature>
<dbReference type="InterPro" id="IPR012337">
    <property type="entry name" value="RNaseH-like_sf"/>
</dbReference>
<keyword evidence="3" id="KW-0547">Nucleotide-binding</keyword>
<organism evidence="13 14">
    <name type="scientific">Quercus lobata</name>
    <name type="common">Valley oak</name>
    <dbReference type="NCBI Taxonomy" id="97700"/>
    <lineage>
        <taxon>Eukaryota</taxon>
        <taxon>Viridiplantae</taxon>
        <taxon>Streptophyta</taxon>
        <taxon>Embryophyta</taxon>
        <taxon>Tracheophyta</taxon>
        <taxon>Spermatophyta</taxon>
        <taxon>Magnoliopsida</taxon>
        <taxon>eudicotyledons</taxon>
        <taxon>Gunneridae</taxon>
        <taxon>Pentapetalae</taxon>
        <taxon>rosids</taxon>
        <taxon>fabids</taxon>
        <taxon>Fagales</taxon>
        <taxon>Fagaceae</taxon>
        <taxon>Quercus</taxon>
    </lineage>
</organism>
<keyword evidence="6" id="KW-0175">Coiled coil</keyword>
<keyword evidence="5" id="KW-0067">ATP-binding</keyword>
<dbReference type="Proteomes" id="UP000594261">
    <property type="component" value="Chromosome 4"/>
</dbReference>
<dbReference type="InterPro" id="IPR003591">
    <property type="entry name" value="Leu-rich_rpt_typical-subtyp"/>
</dbReference>
<keyword evidence="14" id="KW-1185">Reference proteome</keyword>
<feature type="region of interest" description="Disordered" evidence="7">
    <location>
        <begin position="1"/>
        <end position="48"/>
    </location>
</feature>
<keyword evidence="4" id="KW-0611">Plant defense</keyword>
<evidence type="ECO:0000259" key="9">
    <source>
        <dbReference type="Pfam" id="PF13456"/>
    </source>
</evidence>
<dbReference type="PANTHER" id="PTHR36766:SF38">
    <property type="entry name" value="DISEASE RESISTANCE PROTEIN RGA3"/>
    <property type="match status" value="1"/>
</dbReference>
<dbReference type="InterPro" id="IPR036388">
    <property type="entry name" value="WH-like_DNA-bd_sf"/>
</dbReference>
<evidence type="ECO:0000259" key="12">
    <source>
        <dbReference type="Pfam" id="PF23598"/>
    </source>
</evidence>
<dbReference type="Gene3D" id="1.10.8.430">
    <property type="entry name" value="Helical domain of apoptotic protease-activating factors"/>
    <property type="match status" value="1"/>
</dbReference>
<evidence type="ECO:0000256" key="6">
    <source>
        <dbReference type="SAM" id="Coils"/>
    </source>
</evidence>
<dbReference type="FunFam" id="1.10.10.10:FF:000322">
    <property type="entry name" value="Probable disease resistance protein At1g63360"/>
    <property type="match status" value="1"/>
</dbReference>
<dbReference type="Pfam" id="PF13456">
    <property type="entry name" value="RVT_3"/>
    <property type="match status" value="1"/>
</dbReference>
<keyword evidence="1" id="KW-0433">Leucine-rich repeat</keyword>
<feature type="coiled-coil region" evidence="6">
    <location>
        <begin position="204"/>
        <end position="231"/>
    </location>
</feature>
<proteinExistence type="predicted"/>
<dbReference type="Pfam" id="PF23559">
    <property type="entry name" value="WHD_DRP"/>
    <property type="match status" value="1"/>
</dbReference>
<dbReference type="InterPro" id="IPR001611">
    <property type="entry name" value="Leu-rich_rpt"/>
</dbReference>
<dbReference type="Pfam" id="PF00931">
    <property type="entry name" value="NB-ARC"/>
    <property type="match status" value="1"/>
</dbReference>
<dbReference type="GO" id="GO:0004523">
    <property type="term" value="F:RNA-DNA hybrid ribonuclease activity"/>
    <property type="evidence" value="ECO:0007669"/>
    <property type="project" value="InterPro"/>
</dbReference>
<dbReference type="InterPro" id="IPR044730">
    <property type="entry name" value="RNase_H-like_dom_plant"/>
</dbReference>
<evidence type="ECO:0008006" key="15">
    <source>
        <dbReference type="Google" id="ProtNLM"/>
    </source>
</evidence>
<dbReference type="SUPFAM" id="SSF53098">
    <property type="entry name" value="Ribonuclease H-like"/>
    <property type="match status" value="1"/>
</dbReference>
<feature type="compositionally biased region" description="Basic and acidic residues" evidence="7">
    <location>
        <begin position="11"/>
        <end position="29"/>
    </location>
</feature>
<dbReference type="Gene3D" id="3.80.10.10">
    <property type="entry name" value="Ribonuclease Inhibitor"/>
    <property type="match status" value="2"/>
</dbReference>
<dbReference type="InterPro" id="IPR002182">
    <property type="entry name" value="NB-ARC"/>
</dbReference>
<reference evidence="13" key="2">
    <citation type="submission" date="2021-01" db="UniProtKB">
        <authorList>
            <consortium name="EnsemblPlants"/>
        </authorList>
    </citation>
    <scope>IDENTIFICATION</scope>
</reference>
<dbReference type="SUPFAM" id="SSF52058">
    <property type="entry name" value="L domain-like"/>
    <property type="match status" value="2"/>
</dbReference>
<dbReference type="Gene3D" id="3.40.50.300">
    <property type="entry name" value="P-loop containing nucleotide triphosphate hydrolases"/>
    <property type="match status" value="1"/>
</dbReference>
<evidence type="ECO:0000313" key="13">
    <source>
        <dbReference type="EnsemblPlants" id="QL04p008062:mrna"/>
    </source>
</evidence>
<dbReference type="Pfam" id="PF23598">
    <property type="entry name" value="LRR_14"/>
    <property type="match status" value="2"/>
</dbReference>
<evidence type="ECO:0000256" key="1">
    <source>
        <dbReference type="ARBA" id="ARBA00022614"/>
    </source>
</evidence>
<accession>A0A7N2LD87</accession>
<dbReference type="InterPro" id="IPR055414">
    <property type="entry name" value="LRR_R13L4/SHOC2-like"/>
</dbReference>
<keyword evidence="2" id="KW-0677">Repeat</keyword>
<feature type="domain" description="Disease resistance R13L4/SHOC-2-like LRR" evidence="12">
    <location>
        <begin position="742"/>
        <end position="864"/>
    </location>
</feature>
<dbReference type="OMA" id="NIRWEKP"/>
<feature type="domain" description="Disease resistance R13L4/SHOC-2-like LRR" evidence="12">
    <location>
        <begin position="1096"/>
        <end position="1201"/>
    </location>
</feature>
<dbReference type="Gene3D" id="1.10.10.10">
    <property type="entry name" value="Winged helix-like DNA-binding domain superfamily/Winged helix DNA-binding domain"/>
    <property type="match status" value="1"/>
</dbReference>
<sequence length="1237" mass="140729">MEKKKRKQKEKGREDRDWRPRRAPHDQKLTSDLGSRETQAAWGSRRPASRASLGLARAWVAHKPGSRASLGCARPGSRASLNIRWEKPRNGWLTLNTDGLVASNSGIAGGGGLIRDANGDWVTGFARRIGTTSSFMAELWALRDGLQLCLHLHTQAVSIELDSKSIVEHSFNSQKEMAEGVLFEVAKGIIEKAGKLAIQEIGLLRSLKDEIEKLNDTVSTIRAVLLDAEEQQQHNNQVKVWLKRLKDAIYDADNLLDDISTEALRCEVMTQNKKAKEVRIFFSKSNQLAYGFKMGHKVKAMRESLDTIAKDRAGFHLDERHVESQVGNYRVRETHSSVRTEEVIGRDNDKEEIIKILLDPNVEESVLILPIVGLGGLGKTTLAQLVFNDKEIKNHFEPKLWVCVSDDFDVKVIIKKILECAQNKKPENLEKNTLINNLKKEIDGKRYLLVLDDVWNEDLQKWLELKNLLMDGAIGSRILVTTRINKVAKITKTVQPYMLEGLDKDKSWSLFKQMAFEKGQESENSRFKVVGMEILEKCKGVPLAIRTIGSILCFKNSEEEWLAFKENELSKVPQEANDILPTLKLSYDHLPSYLKQCFAYCCLFPKDYKIHKPTLIQMWMAQGFIRPLNQNQCLEDVGHEYIMDLLWRSFFQEVENDERGNILHFKMHDLMHDLAKLVAGSYSTTCNLKKEIIEEKTLHVSFGGQSQSQIPSSMFKASRIRTFMVQGQFADLHKLIYDSKIVACYKFIRLLDLHNMGIRTIPSSIGKLKHLRYLDLSDNSIRMLPNSITRLHNLQTLKLHECPITKLPNDFTKLVSLRLLEIDTLYLTHIPRGLKQMTSGSCFERNSGLKELNELSELKFLKVENLDLRNYGGVKFPKWMSSLTTLVEFSLEDCNKCQHLPPLEQLSNLKYLSLNKLDSLEYMSEIDYSEELSNSSFIPSLNTLHLIRCPNLKGWWRQRRDSSEEVDDDNNHLLPFFPGLSYLEIENCPKLTSMPLFPNVELLKLDMCSLKPLKQTSTLQIEIANSSFAPLSKLEYLETGTLKEPLPNLSNLVSLCCHGPPPQGMQHLTSLKNMTIKDSTEVDLSKFWDAVEWQGLKSLQSLKIRSCPNLISLPEGMGGLTSLQTLEIDKCHKLKSLPEGMGSLASLQTLKIYECYKLPSLPEGMGGLTSLQKLDIWDCPKLKSLPEGIQGLTSWNTLEIGHCPILLKRCKKETGEDWPEISHIPNLEGDLRQQQTN</sequence>
<dbReference type="InterPro" id="IPR038005">
    <property type="entry name" value="RX-like_CC"/>
</dbReference>
<dbReference type="InterPro" id="IPR042197">
    <property type="entry name" value="Apaf_helical"/>
</dbReference>
<dbReference type="GO" id="GO:0006952">
    <property type="term" value="P:defense response"/>
    <property type="evidence" value="ECO:0007669"/>
    <property type="project" value="UniProtKB-KW"/>
</dbReference>
<evidence type="ECO:0000256" key="4">
    <source>
        <dbReference type="ARBA" id="ARBA00022821"/>
    </source>
</evidence>
<dbReference type="SMART" id="SM00369">
    <property type="entry name" value="LRR_TYP"/>
    <property type="match status" value="4"/>
</dbReference>
<evidence type="ECO:0000256" key="3">
    <source>
        <dbReference type="ARBA" id="ARBA00022741"/>
    </source>
</evidence>
<evidence type="ECO:0000259" key="11">
    <source>
        <dbReference type="Pfam" id="PF23559"/>
    </source>
</evidence>
<dbReference type="InterPro" id="IPR002156">
    <property type="entry name" value="RNaseH_domain"/>
</dbReference>
<dbReference type="SUPFAM" id="SSF52540">
    <property type="entry name" value="P-loop containing nucleoside triphosphate hydrolases"/>
    <property type="match status" value="1"/>
</dbReference>
<evidence type="ECO:0000256" key="2">
    <source>
        <dbReference type="ARBA" id="ARBA00022737"/>
    </source>
</evidence>
<dbReference type="InterPro" id="IPR058922">
    <property type="entry name" value="WHD_DRP"/>
</dbReference>
<dbReference type="GO" id="GO:0051707">
    <property type="term" value="P:response to other organism"/>
    <property type="evidence" value="ECO:0007669"/>
    <property type="project" value="UniProtKB-ARBA"/>
</dbReference>
<dbReference type="InParanoid" id="A0A7N2LD87"/>
<dbReference type="PROSITE" id="PS51450">
    <property type="entry name" value="LRR"/>
    <property type="match status" value="1"/>
</dbReference>
<dbReference type="InterPro" id="IPR027417">
    <property type="entry name" value="P-loop_NTPase"/>
</dbReference>
<dbReference type="Pfam" id="PF18052">
    <property type="entry name" value="Rx_N"/>
    <property type="match status" value="1"/>
</dbReference>